<proteinExistence type="predicted"/>
<organism evidence="1">
    <name type="scientific">Klebsiella pneumoniae</name>
    <dbReference type="NCBI Taxonomy" id="573"/>
    <lineage>
        <taxon>Bacteria</taxon>
        <taxon>Pseudomonadati</taxon>
        <taxon>Pseudomonadota</taxon>
        <taxon>Gammaproteobacteria</taxon>
        <taxon>Enterobacterales</taxon>
        <taxon>Enterobacteriaceae</taxon>
        <taxon>Klebsiella/Raoultella group</taxon>
        <taxon>Klebsiella</taxon>
        <taxon>Klebsiella pneumoniae complex</taxon>
    </lineage>
</organism>
<reference evidence="1" key="1">
    <citation type="submission" date="2020-01" db="EMBL/GenBank/DDBJ databases">
        <authorList>
            <person name="Qin S."/>
        </authorList>
    </citation>
    <scope>NUCLEOTIDE SEQUENCE</scope>
    <source>
        <strain evidence="1">CVir17-16-YZ6g</strain>
        <plasmid evidence="1">p17-15-vir-like</plasmid>
    </source>
</reference>
<sequence>MMPGCLLSRLHNGKNISEMAVRQIISLATIDDELKDVD</sequence>
<dbReference type="AlphaFoldDB" id="A0A8B0SW33"/>
<geneLocation type="plasmid" evidence="1">
    <name>p17-15-vir-like</name>
</geneLocation>
<name>A0A8B0SW33_KLEPN</name>
<keyword evidence="1" id="KW-0614">Plasmid</keyword>
<protein>
    <submittedName>
        <fullName evidence="1">Uncharacterized protein</fullName>
    </submittedName>
</protein>
<accession>A0A8B0SW33</accession>
<evidence type="ECO:0000313" key="1">
    <source>
        <dbReference type="EMBL" id="QTX13947.1"/>
    </source>
</evidence>
<dbReference type="EMBL" id="MN956836">
    <property type="protein sequence ID" value="QTX13947.1"/>
    <property type="molecule type" value="Genomic_DNA"/>
</dbReference>